<evidence type="ECO:0000256" key="2">
    <source>
        <dbReference type="ARBA" id="ARBA00007635"/>
    </source>
</evidence>
<organism evidence="9 10">
    <name type="scientific">Miscanthus lutarioriparius</name>
    <dbReference type="NCBI Taxonomy" id="422564"/>
    <lineage>
        <taxon>Eukaryota</taxon>
        <taxon>Viridiplantae</taxon>
        <taxon>Streptophyta</taxon>
        <taxon>Embryophyta</taxon>
        <taxon>Tracheophyta</taxon>
        <taxon>Spermatophyta</taxon>
        <taxon>Magnoliopsida</taxon>
        <taxon>Liliopsida</taxon>
        <taxon>Poales</taxon>
        <taxon>Poaceae</taxon>
        <taxon>PACMAD clade</taxon>
        <taxon>Panicoideae</taxon>
        <taxon>Andropogonodae</taxon>
        <taxon>Andropogoneae</taxon>
        <taxon>Saccharinae</taxon>
        <taxon>Miscanthus</taxon>
    </lineage>
</organism>
<feature type="transmembrane region" description="Helical" evidence="6">
    <location>
        <begin position="7"/>
        <end position="28"/>
    </location>
</feature>
<feature type="transmembrane region" description="Helical" evidence="6">
    <location>
        <begin position="34"/>
        <end position="56"/>
    </location>
</feature>
<evidence type="ECO:0000313" key="9">
    <source>
        <dbReference type="EMBL" id="CAD6212440.1"/>
    </source>
</evidence>
<evidence type="ECO:0000256" key="6">
    <source>
        <dbReference type="RuleBase" id="RU363077"/>
    </source>
</evidence>
<feature type="transmembrane region" description="Helical" evidence="6">
    <location>
        <begin position="129"/>
        <end position="149"/>
    </location>
</feature>
<sequence length="372" mass="40027">MGAKTPYMLASIVVAIYTGMYVISKAAFNQGMNSFVFVFYRQAAASLLLLPVALLLERKNVRSMSFGLILKLFFLALIGSTLGMNLCNASVTLTSATVASATGNSTPVITFCLALLLRMEVVKLRSISGITKVTGVALCLAGALVIALYTGPSVSPVNHHRAFGRGAHAAAHGLKAPSRGTWIIGTFLMLLSNVTWSLWMVLQAGLLKEYPNKIVITTSQCLFNTMQSFVVAAVAERDFSKWALKLDVSLLAVAYTGFLVTGVSYYLQAWCVEIKGPVFLAVWNPLCFVLTIFCSSFFLGEIVHLGSIVGGILLVCGLYCVLWGKTMEIQIVEFGDNTSSGAQDGQEEKNHQQKVLDKGQQEEASIAAPGLV</sequence>
<accession>A0A811MTJ5</accession>
<evidence type="ECO:0000313" key="10">
    <source>
        <dbReference type="Proteomes" id="UP000604825"/>
    </source>
</evidence>
<dbReference type="PANTHER" id="PTHR31218">
    <property type="entry name" value="WAT1-RELATED PROTEIN"/>
    <property type="match status" value="1"/>
</dbReference>
<dbReference type="AlphaFoldDB" id="A0A811MTJ5"/>
<dbReference type="InterPro" id="IPR030184">
    <property type="entry name" value="WAT1-related"/>
</dbReference>
<keyword evidence="10" id="KW-1185">Reference proteome</keyword>
<dbReference type="InterPro" id="IPR000620">
    <property type="entry name" value="EamA_dom"/>
</dbReference>
<comment type="similarity">
    <text evidence="2 6">Belongs to the drug/metabolite transporter (DMT) superfamily. Plant drug/metabolite exporter (P-DME) (TC 2.A.7.4) family.</text>
</comment>
<feature type="transmembrane region" description="Helical" evidence="6">
    <location>
        <begin position="246"/>
        <end position="267"/>
    </location>
</feature>
<proteinExistence type="inferred from homology"/>
<protein>
    <recommendedName>
        <fullName evidence="6">WAT1-related protein</fullName>
    </recommendedName>
</protein>
<name>A0A811MTJ5_9POAL</name>
<keyword evidence="4 6" id="KW-1133">Transmembrane helix</keyword>
<feature type="region of interest" description="Disordered" evidence="7">
    <location>
        <begin position="340"/>
        <end position="372"/>
    </location>
</feature>
<dbReference type="Proteomes" id="UP000604825">
    <property type="component" value="Unassembled WGS sequence"/>
</dbReference>
<dbReference type="GO" id="GO:0022857">
    <property type="term" value="F:transmembrane transporter activity"/>
    <property type="evidence" value="ECO:0007669"/>
    <property type="project" value="InterPro"/>
</dbReference>
<gene>
    <name evidence="9" type="ORF">NCGR_LOCUS8230</name>
</gene>
<evidence type="ECO:0000259" key="8">
    <source>
        <dbReference type="Pfam" id="PF00892"/>
    </source>
</evidence>
<reference evidence="9" key="1">
    <citation type="submission" date="2020-10" db="EMBL/GenBank/DDBJ databases">
        <authorList>
            <person name="Han B."/>
            <person name="Lu T."/>
            <person name="Zhao Q."/>
            <person name="Huang X."/>
            <person name="Zhao Y."/>
        </authorList>
    </citation>
    <scope>NUCLEOTIDE SEQUENCE</scope>
</reference>
<dbReference type="OrthoDB" id="1718296at2759"/>
<feature type="transmembrane region" description="Helical" evidence="6">
    <location>
        <begin position="182"/>
        <end position="202"/>
    </location>
</feature>
<keyword evidence="3 6" id="KW-0812">Transmembrane</keyword>
<evidence type="ECO:0000256" key="1">
    <source>
        <dbReference type="ARBA" id="ARBA00004141"/>
    </source>
</evidence>
<feature type="compositionally biased region" description="Basic and acidic residues" evidence="7">
    <location>
        <begin position="346"/>
        <end position="361"/>
    </location>
</feature>
<feature type="domain" description="EamA" evidence="8">
    <location>
        <begin position="7"/>
        <end position="146"/>
    </location>
</feature>
<feature type="transmembrane region" description="Helical" evidence="6">
    <location>
        <begin position="68"/>
        <end position="86"/>
    </location>
</feature>
<evidence type="ECO:0000256" key="5">
    <source>
        <dbReference type="ARBA" id="ARBA00023136"/>
    </source>
</evidence>
<feature type="domain" description="EamA" evidence="8">
    <location>
        <begin position="184"/>
        <end position="322"/>
    </location>
</feature>
<feature type="transmembrane region" description="Helical" evidence="6">
    <location>
        <begin position="279"/>
        <end position="299"/>
    </location>
</feature>
<feature type="transmembrane region" description="Helical" evidence="6">
    <location>
        <begin position="98"/>
        <end position="117"/>
    </location>
</feature>
<dbReference type="Pfam" id="PF00892">
    <property type="entry name" value="EamA"/>
    <property type="match status" value="2"/>
</dbReference>
<dbReference type="EMBL" id="CAJGYO010000002">
    <property type="protein sequence ID" value="CAD6212440.1"/>
    <property type="molecule type" value="Genomic_DNA"/>
</dbReference>
<evidence type="ECO:0000256" key="4">
    <source>
        <dbReference type="ARBA" id="ARBA00022989"/>
    </source>
</evidence>
<evidence type="ECO:0000256" key="3">
    <source>
        <dbReference type="ARBA" id="ARBA00022692"/>
    </source>
</evidence>
<comment type="caution">
    <text evidence="9">The sequence shown here is derived from an EMBL/GenBank/DDBJ whole genome shotgun (WGS) entry which is preliminary data.</text>
</comment>
<dbReference type="SUPFAM" id="SSF103481">
    <property type="entry name" value="Multidrug resistance efflux transporter EmrE"/>
    <property type="match status" value="2"/>
</dbReference>
<dbReference type="GO" id="GO:0016020">
    <property type="term" value="C:membrane"/>
    <property type="evidence" value="ECO:0007669"/>
    <property type="project" value="UniProtKB-SubCell"/>
</dbReference>
<feature type="transmembrane region" description="Helical" evidence="6">
    <location>
        <begin position="305"/>
        <end position="324"/>
    </location>
</feature>
<keyword evidence="5 6" id="KW-0472">Membrane</keyword>
<dbReference type="InterPro" id="IPR037185">
    <property type="entry name" value="EmrE-like"/>
</dbReference>
<evidence type="ECO:0000256" key="7">
    <source>
        <dbReference type="SAM" id="MobiDB-lite"/>
    </source>
</evidence>
<comment type="subcellular location">
    <subcellularLocation>
        <location evidence="1 6">Membrane</location>
        <topology evidence="1 6">Multi-pass membrane protein</topology>
    </subcellularLocation>
</comment>
<feature type="transmembrane region" description="Helical" evidence="6">
    <location>
        <begin position="214"/>
        <end position="234"/>
    </location>
</feature>